<feature type="site" description="Raises pKa of active site His" evidence="4">
    <location>
        <position position="148"/>
    </location>
</feature>
<gene>
    <name evidence="4 6" type="primary">purN</name>
    <name evidence="6" type="ORF">GURASL_21450</name>
</gene>
<reference evidence="6 7" key="1">
    <citation type="submission" date="2022-12" db="EMBL/GenBank/DDBJ databases">
        <title>Polyphasic characterization of Geotalea uranireducens NIT-SL11 newly isolated from a complex of sewage sludge and microbially reduced graphene oxide.</title>
        <authorList>
            <person name="Xie L."/>
            <person name="Yoshida N."/>
            <person name="Meng L."/>
        </authorList>
    </citation>
    <scope>NUCLEOTIDE SEQUENCE [LARGE SCALE GENOMIC DNA]</scope>
    <source>
        <strain evidence="6 7">NIT-SL11</strain>
    </source>
</reference>
<dbReference type="PANTHER" id="PTHR43369:SF2">
    <property type="entry name" value="PHOSPHORIBOSYLGLYCINAMIDE FORMYLTRANSFERASE"/>
    <property type="match status" value="1"/>
</dbReference>
<feature type="binding site" evidence="4">
    <location>
        <position position="68"/>
    </location>
    <ligand>
        <name>(6R)-10-formyltetrahydrofolate</name>
        <dbReference type="ChEBI" id="CHEBI:195366"/>
    </ligand>
</feature>
<keyword evidence="7" id="KW-1185">Reference proteome</keyword>
<sequence length="210" mass="22832">MADLLKIGVLVSGNGSNLQAIIDRIEDGYLRGAVVCVISNKADAFALERARRHGIPAVVLDHKSYAGREAYDEALVGILRDYGVELVVLAGFMRIITPVLLAAFSAAVMNIHPALLPAFPGLYAQRQALDYGVKVSGCTVHFVDEGTDTGPIIIQAPVPVFAEDSEESLSKRIQVEEHRIYPEAVKLFAERRLNISGRRVEILPAPDSSR</sequence>
<evidence type="ECO:0000256" key="4">
    <source>
        <dbReference type="HAMAP-Rule" id="MF_01930"/>
    </source>
</evidence>
<keyword evidence="3 4" id="KW-0658">Purine biosynthesis</keyword>
<comment type="catalytic activity">
    <reaction evidence="4">
        <text>N(1)-(5-phospho-beta-D-ribosyl)glycinamide + (6R)-10-formyltetrahydrofolate = N(2)-formyl-N(1)-(5-phospho-beta-D-ribosyl)glycinamide + (6S)-5,6,7,8-tetrahydrofolate + H(+)</text>
        <dbReference type="Rhea" id="RHEA:15053"/>
        <dbReference type="ChEBI" id="CHEBI:15378"/>
        <dbReference type="ChEBI" id="CHEBI:57453"/>
        <dbReference type="ChEBI" id="CHEBI:143788"/>
        <dbReference type="ChEBI" id="CHEBI:147286"/>
        <dbReference type="ChEBI" id="CHEBI:195366"/>
        <dbReference type="EC" id="2.1.2.2"/>
    </reaction>
</comment>
<dbReference type="SUPFAM" id="SSF53328">
    <property type="entry name" value="Formyltransferase"/>
    <property type="match status" value="1"/>
</dbReference>
<dbReference type="InterPro" id="IPR036477">
    <property type="entry name" value="Formyl_transf_N_sf"/>
</dbReference>
<dbReference type="PANTHER" id="PTHR43369">
    <property type="entry name" value="PHOSPHORIBOSYLGLYCINAMIDE FORMYLTRANSFERASE"/>
    <property type="match status" value="1"/>
</dbReference>
<evidence type="ECO:0000256" key="1">
    <source>
        <dbReference type="ARBA" id="ARBA00005054"/>
    </source>
</evidence>
<keyword evidence="2 4" id="KW-0808">Transferase</keyword>
<feature type="binding site" evidence="4">
    <location>
        <begin position="15"/>
        <end position="17"/>
    </location>
    <ligand>
        <name>N(1)-(5-phospho-beta-D-ribosyl)glycinamide</name>
        <dbReference type="ChEBI" id="CHEBI:143788"/>
    </ligand>
</feature>
<evidence type="ECO:0000259" key="5">
    <source>
        <dbReference type="Pfam" id="PF00551"/>
    </source>
</evidence>
<feature type="binding site" evidence="4">
    <location>
        <begin position="93"/>
        <end position="96"/>
    </location>
    <ligand>
        <name>(6R)-10-formyltetrahydrofolate</name>
        <dbReference type="ChEBI" id="CHEBI:195366"/>
    </ligand>
</feature>
<feature type="domain" description="Formyl transferase N-terminal" evidence="5">
    <location>
        <begin position="6"/>
        <end position="185"/>
    </location>
</feature>
<evidence type="ECO:0000313" key="7">
    <source>
        <dbReference type="Proteomes" id="UP001317705"/>
    </source>
</evidence>
<dbReference type="InterPro" id="IPR002376">
    <property type="entry name" value="Formyl_transf_N"/>
</dbReference>
<evidence type="ECO:0000256" key="3">
    <source>
        <dbReference type="ARBA" id="ARBA00022755"/>
    </source>
</evidence>
<name>A0ABM8ELL7_9BACT</name>
<dbReference type="Proteomes" id="UP001317705">
    <property type="component" value="Chromosome"/>
</dbReference>
<dbReference type="CDD" id="cd08645">
    <property type="entry name" value="FMT_core_GART"/>
    <property type="match status" value="1"/>
</dbReference>
<feature type="binding site" evidence="4">
    <location>
        <position position="110"/>
    </location>
    <ligand>
        <name>(6R)-10-formyltetrahydrofolate</name>
        <dbReference type="ChEBI" id="CHEBI:195366"/>
    </ligand>
</feature>
<accession>A0ABM8ELL7</accession>
<comment type="function">
    <text evidence="4">Catalyzes the transfer of a formyl group from 10-formyltetrahydrofolate to 5-phospho-ribosyl-glycinamide (GAR), producing 5-phospho-ribosyl-N-formylglycinamide (FGAR) and tetrahydrofolate.</text>
</comment>
<comment type="similarity">
    <text evidence="4">Belongs to the GART family.</text>
</comment>
<feature type="active site" description="Proton donor" evidence="4">
    <location>
        <position position="112"/>
    </location>
</feature>
<evidence type="ECO:0000313" key="6">
    <source>
        <dbReference type="EMBL" id="BDV43222.1"/>
    </source>
</evidence>
<dbReference type="HAMAP" id="MF_01930">
    <property type="entry name" value="PurN"/>
    <property type="match status" value="1"/>
</dbReference>
<dbReference type="NCBIfam" id="TIGR00639">
    <property type="entry name" value="PurN"/>
    <property type="match status" value="1"/>
</dbReference>
<protein>
    <recommendedName>
        <fullName evidence="4">Phosphoribosylglycinamide formyltransferase</fullName>
        <ecNumber evidence="4">2.1.2.2</ecNumber>
    </recommendedName>
    <alternativeName>
        <fullName evidence="4">5'-phosphoribosylglycinamide transformylase</fullName>
    </alternativeName>
    <alternativeName>
        <fullName evidence="4">GAR transformylase</fullName>
        <shortName evidence="4">GART</shortName>
    </alternativeName>
</protein>
<dbReference type="Pfam" id="PF00551">
    <property type="entry name" value="Formyl_trans_N"/>
    <property type="match status" value="1"/>
</dbReference>
<dbReference type="Gene3D" id="3.40.50.170">
    <property type="entry name" value="Formyl transferase, N-terminal domain"/>
    <property type="match status" value="1"/>
</dbReference>
<comment type="pathway">
    <text evidence="1 4">Purine metabolism; IMP biosynthesis via de novo pathway; N(2)-formyl-N(1)-(5-phospho-D-ribosyl)glycinamide from N(1)-(5-phospho-D-ribosyl)glycinamide (10-formyl THF route): step 1/1.</text>
</comment>
<dbReference type="EC" id="2.1.2.2" evidence="4"/>
<evidence type="ECO:0000256" key="2">
    <source>
        <dbReference type="ARBA" id="ARBA00022679"/>
    </source>
</evidence>
<dbReference type="RefSeq" id="WP_281999333.1">
    <property type="nucleotide sequence ID" value="NZ_AP027151.1"/>
</dbReference>
<organism evidence="6 7">
    <name type="scientific">Geotalea uraniireducens</name>
    <dbReference type="NCBI Taxonomy" id="351604"/>
    <lineage>
        <taxon>Bacteria</taxon>
        <taxon>Pseudomonadati</taxon>
        <taxon>Thermodesulfobacteriota</taxon>
        <taxon>Desulfuromonadia</taxon>
        <taxon>Geobacterales</taxon>
        <taxon>Geobacteraceae</taxon>
        <taxon>Geotalea</taxon>
    </lineage>
</organism>
<dbReference type="EMBL" id="AP027151">
    <property type="protein sequence ID" value="BDV43222.1"/>
    <property type="molecule type" value="Genomic_DNA"/>
</dbReference>
<dbReference type="InterPro" id="IPR004607">
    <property type="entry name" value="GART"/>
</dbReference>
<proteinExistence type="inferred from homology"/>